<evidence type="ECO:0000313" key="3">
    <source>
        <dbReference type="Proteomes" id="UP000053259"/>
    </source>
</evidence>
<feature type="binding site" evidence="1">
    <location>
        <position position="170"/>
    </location>
    <ligand>
        <name>Mg(2+)</name>
        <dbReference type="ChEBI" id="CHEBI:18420"/>
    </ligand>
</feature>
<dbReference type="Proteomes" id="UP000053259">
    <property type="component" value="Unassembled WGS sequence"/>
</dbReference>
<dbReference type="HOGENOM" id="CLU_072626_0_0_1"/>
<dbReference type="PANTHER" id="PTHR33254">
    <property type="entry name" value="4-HYDROXY-4-METHYL-2-OXOGLUTARATE ALDOLASE 3-RELATED"/>
    <property type="match status" value="1"/>
</dbReference>
<dbReference type="EMBL" id="KN847549">
    <property type="protein sequence ID" value="KIW02487.1"/>
    <property type="molecule type" value="Genomic_DNA"/>
</dbReference>
<evidence type="ECO:0008006" key="4">
    <source>
        <dbReference type="Google" id="ProtNLM"/>
    </source>
</evidence>
<accession>A0A0D1YPA2</accession>
<dbReference type="OrthoDB" id="1476984at2759"/>
<dbReference type="VEuPathDB" id="FungiDB:PV09_06290"/>
<dbReference type="Gene3D" id="3.50.30.40">
    <property type="entry name" value="Ribonuclease E inhibitor RraA/RraA-like"/>
    <property type="match status" value="1"/>
</dbReference>
<reference evidence="2 3" key="1">
    <citation type="submission" date="2015-01" db="EMBL/GenBank/DDBJ databases">
        <title>The Genome Sequence of Ochroconis gallopava CBS43764.</title>
        <authorList>
            <consortium name="The Broad Institute Genomics Platform"/>
            <person name="Cuomo C."/>
            <person name="de Hoog S."/>
            <person name="Gorbushina A."/>
            <person name="Stielow B."/>
            <person name="Teixiera M."/>
            <person name="Abouelleil A."/>
            <person name="Chapman S.B."/>
            <person name="Priest M."/>
            <person name="Young S.K."/>
            <person name="Wortman J."/>
            <person name="Nusbaum C."/>
            <person name="Birren B."/>
        </authorList>
    </citation>
    <scope>NUCLEOTIDE SEQUENCE [LARGE SCALE GENOMIC DNA]</scope>
    <source>
        <strain evidence="2 3">CBS 43764</strain>
    </source>
</reference>
<dbReference type="InterPro" id="IPR005493">
    <property type="entry name" value="RraA/RraA-like"/>
</dbReference>
<dbReference type="GO" id="GO:0008948">
    <property type="term" value="F:oxaloacetate decarboxylase activity"/>
    <property type="evidence" value="ECO:0007669"/>
    <property type="project" value="TreeGrafter"/>
</dbReference>
<feature type="binding site" evidence="1">
    <location>
        <position position="169"/>
    </location>
    <ligand>
        <name>substrate</name>
    </ligand>
</feature>
<keyword evidence="3" id="KW-1185">Reference proteome</keyword>
<keyword evidence="1" id="KW-0460">Magnesium</keyword>
<gene>
    <name evidence="2" type="ORF">PV09_06290</name>
</gene>
<dbReference type="STRING" id="253628.A0A0D1YPA2"/>
<organism evidence="2 3">
    <name type="scientific">Verruconis gallopava</name>
    <dbReference type="NCBI Taxonomy" id="253628"/>
    <lineage>
        <taxon>Eukaryota</taxon>
        <taxon>Fungi</taxon>
        <taxon>Dikarya</taxon>
        <taxon>Ascomycota</taxon>
        <taxon>Pezizomycotina</taxon>
        <taxon>Dothideomycetes</taxon>
        <taxon>Pleosporomycetidae</taxon>
        <taxon>Venturiales</taxon>
        <taxon>Sympoventuriaceae</taxon>
        <taxon>Verruconis</taxon>
    </lineage>
</organism>
<name>A0A0D1YPA2_9PEZI</name>
<dbReference type="CDD" id="cd16841">
    <property type="entry name" value="RraA_family"/>
    <property type="match status" value="1"/>
</dbReference>
<dbReference type="RefSeq" id="XP_016212356.1">
    <property type="nucleotide sequence ID" value="XM_016359908.1"/>
</dbReference>
<sequence>MSAEQLQALEAYSACDVADALLKLGVKGAGFLTDIKPLAGAARPSRTHSVPPTFLPTSTEATSADLIAATTPPPPKKKIIAPVSTALFIAKGSDSFPDAAPPLAAFTQTFSTGFSNIPQGTPYADLTAPNTILVISQPPGQSCAVVGGIMAARMRALGATAVVVDGRVRDLSTLRNLSSDMPIWSKGTSIIGAGAETKAWCTNVEIQVGQCFVAPGDIAMIDEEELGVVVIPKEDLEEVLRMLPKLVDADAKVMEDVLAGGEVGEAFKKYRGK</sequence>
<dbReference type="InParanoid" id="A0A0D1YPA2"/>
<evidence type="ECO:0000313" key="2">
    <source>
        <dbReference type="EMBL" id="KIW02487.1"/>
    </source>
</evidence>
<dbReference type="GO" id="GO:0047443">
    <property type="term" value="F:4-hydroxy-4-methyl-2-oxoglutarate aldolase activity"/>
    <property type="evidence" value="ECO:0007669"/>
    <property type="project" value="TreeGrafter"/>
</dbReference>
<dbReference type="Pfam" id="PF03737">
    <property type="entry name" value="RraA-like"/>
    <property type="match status" value="1"/>
</dbReference>
<dbReference type="SUPFAM" id="SSF89562">
    <property type="entry name" value="RraA-like"/>
    <property type="match status" value="1"/>
</dbReference>
<dbReference type="PANTHER" id="PTHR33254:SF4">
    <property type="entry name" value="4-HYDROXY-4-METHYL-2-OXOGLUTARATE ALDOLASE 3-RELATED"/>
    <property type="match status" value="1"/>
</dbReference>
<evidence type="ECO:0000256" key="1">
    <source>
        <dbReference type="PIRSR" id="PIRSR605493-1"/>
    </source>
</evidence>
<proteinExistence type="predicted"/>
<protein>
    <recommendedName>
        <fullName evidence="4">DlpA domain-containing protein</fullName>
    </recommendedName>
</protein>
<feature type="binding site" evidence="1">
    <location>
        <begin position="147"/>
        <end position="150"/>
    </location>
    <ligand>
        <name>substrate</name>
    </ligand>
</feature>
<dbReference type="GO" id="GO:0046872">
    <property type="term" value="F:metal ion binding"/>
    <property type="evidence" value="ECO:0007669"/>
    <property type="project" value="UniProtKB-KW"/>
</dbReference>
<dbReference type="InterPro" id="IPR036704">
    <property type="entry name" value="RraA/RraA-like_sf"/>
</dbReference>
<keyword evidence="1" id="KW-0479">Metal-binding</keyword>
<dbReference type="AlphaFoldDB" id="A0A0D1YPA2"/>
<dbReference type="GeneID" id="27314263"/>
<comment type="cofactor">
    <cofactor evidence="1">
        <name>Mg(2+)</name>
        <dbReference type="ChEBI" id="CHEBI:18420"/>
    </cofactor>
</comment>